<dbReference type="AlphaFoldDB" id="A0A1I7EQL7"/>
<evidence type="ECO:0000313" key="1">
    <source>
        <dbReference type="EMBL" id="SFU26215.1"/>
    </source>
</evidence>
<proteinExistence type="predicted"/>
<sequence>MIDVMKPQKDQAIEITTFRLAKGLTVKDFIAANADIDEWLNCQPGFQSRRIAELDDGSIVDMLIWDSVANGTDAAERIMLEMGHSPVHAVVDQRSVVWRIAKVRRQTDRAT</sequence>
<evidence type="ECO:0008006" key="3">
    <source>
        <dbReference type="Google" id="ProtNLM"/>
    </source>
</evidence>
<accession>A0A1I7EQL7</accession>
<dbReference type="RefSeq" id="WP_244179578.1">
    <property type="nucleotide sequence ID" value="NZ_FPBH01000049.1"/>
</dbReference>
<gene>
    <name evidence="1" type="ORF">SAMN05192563_104934</name>
</gene>
<organism evidence="1 2">
    <name type="scientific">Paraburkholderia aspalathi</name>
    <dbReference type="NCBI Taxonomy" id="1324617"/>
    <lineage>
        <taxon>Bacteria</taxon>
        <taxon>Pseudomonadati</taxon>
        <taxon>Pseudomonadota</taxon>
        <taxon>Betaproteobacteria</taxon>
        <taxon>Burkholderiales</taxon>
        <taxon>Burkholderiaceae</taxon>
        <taxon>Paraburkholderia</taxon>
    </lineage>
</organism>
<protein>
    <recommendedName>
        <fullName evidence="3">Antibiotic biosynthesis monooxygenase</fullName>
    </recommendedName>
</protein>
<name>A0A1I7EQL7_9BURK</name>
<dbReference type="EMBL" id="FPBH01000049">
    <property type="protein sequence ID" value="SFU26215.1"/>
    <property type="molecule type" value="Genomic_DNA"/>
</dbReference>
<reference evidence="1 2" key="1">
    <citation type="submission" date="2016-10" db="EMBL/GenBank/DDBJ databases">
        <authorList>
            <person name="de Groot N.N."/>
        </authorList>
    </citation>
    <scope>NUCLEOTIDE SEQUENCE [LARGE SCALE GENOMIC DNA]</scope>
    <source>
        <strain evidence="1 2">LMG 27731</strain>
    </source>
</reference>
<dbReference type="SUPFAM" id="SSF54909">
    <property type="entry name" value="Dimeric alpha+beta barrel"/>
    <property type="match status" value="1"/>
</dbReference>
<evidence type="ECO:0000313" key="2">
    <source>
        <dbReference type="Proteomes" id="UP000198844"/>
    </source>
</evidence>
<dbReference type="Proteomes" id="UP000198844">
    <property type="component" value="Unassembled WGS sequence"/>
</dbReference>
<dbReference type="InterPro" id="IPR011008">
    <property type="entry name" value="Dimeric_a/b-barrel"/>
</dbReference>